<dbReference type="SUPFAM" id="SSF48264">
    <property type="entry name" value="Cytochrome P450"/>
    <property type="match status" value="1"/>
</dbReference>
<keyword evidence="5" id="KW-0560">Oxidoreductase</keyword>
<dbReference type="GO" id="GO:0004497">
    <property type="term" value="F:monooxygenase activity"/>
    <property type="evidence" value="ECO:0007669"/>
    <property type="project" value="UniProtKB-KW"/>
</dbReference>
<keyword evidence="9" id="KW-1133">Transmembrane helix</keyword>
<evidence type="ECO:0000256" key="6">
    <source>
        <dbReference type="ARBA" id="ARBA00023004"/>
    </source>
</evidence>
<evidence type="ECO:0000256" key="3">
    <source>
        <dbReference type="ARBA" id="ARBA00022617"/>
    </source>
</evidence>
<comment type="cofactor">
    <cofactor evidence="1 8">
        <name>heme</name>
        <dbReference type="ChEBI" id="CHEBI:30413"/>
    </cofactor>
</comment>
<gene>
    <name evidence="10" type="ORF">M406DRAFT_279251</name>
</gene>
<dbReference type="GO" id="GO:0020037">
    <property type="term" value="F:heme binding"/>
    <property type="evidence" value="ECO:0007669"/>
    <property type="project" value="InterPro"/>
</dbReference>
<keyword evidence="9" id="KW-0472">Membrane</keyword>
<dbReference type="Gene3D" id="1.10.630.10">
    <property type="entry name" value="Cytochrome P450"/>
    <property type="match status" value="1"/>
</dbReference>
<evidence type="ECO:0000256" key="4">
    <source>
        <dbReference type="ARBA" id="ARBA00022723"/>
    </source>
</evidence>
<evidence type="ECO:0000256" key="9">
    <source>
        <dbReference type="SAM" id="Phobius"/>
    </source>
</evidence>
<keyword evidence="9" id="KW-0812">Transmembrane</keyword>
<evidence type="ECO:0000256" key="5">
    <source>
        <dbReference type="ARBA" id="ARBA00023002"/>
    </source>
</evidence>
<dbReference type="CDD" id="cd00302">
    <property type="entry name" value="cytochrome_P450"/>
    <property type="match status" value="1"/>
</dbReference>
<evidence type="ECO:0000313" key="11">
    <source>
        <dbReference type="Proteomes" id="UP000803844"/>
    </source>
</evidence>
<dbReference type="OrthoDB" id="1055148at2759"/>
<dbReference type="Pfam" id="PF00067">
    <property type="entry name" value="p450"/>
    <property type="match status" value="1"/>
</dbReference>
<evidence type="ECO:0000256" key="2">
    <source>
        <dbReference type="ARBA" id="ARBA00010617"/>
    </source>
</evidence>
<evidence type="ECO:0000256" key="7">
    <source>
        <dbReference type="ARBA" id="ARBA00023033"/>
    </source>
</evidence>
<keyword evidence="6 8" id="KW-0408">Iron</keyword>
<dbReference type="Proteomes" id="UP000803844">
    <property type="component" value="Unassembled WGS sequence"/>
</dbReference>
<keyword evidence="11" id="KW-1185">Reference proteome</keyword>
<dbReference type="GO" id="GO:0016125">
    <property type="term" value="P:sterol metabolic process"/>
    <property type="evidence" value="ECO:0007669"/>
    <property type="project" value="TreeGrafter"/>
</dbReference>
<evidence type="ECO:0000256" key="8">
    <source>
        <dbReference type="PIRSR" id="PIRSR602403-1"/>
    </source>
</evidence>
<evidence type="ECO:0000256" key="1">
    <source>
        <dbReference type="ARBA" id="ARBA00001971"/>
    </source>
</evidence>
<dbReference type="GeneID" id="63835505"/>
<accession>A0A9P4XYF4</accession>
<keyword evidence="7" id="KW-0503">Monooxygenase</keyword>
<organism evidence="10 11">
    <name type="scientific">Cryphonectria parasitica (strain ATCC 38755 / EP155)</name>
    <dbReference type="NCBI Taxonomy" id="660469"/>
    <lineage>
        <taxon>Eukaryota</taxon>
        <taxon>Fungi</taxon>
        <taxon>Dikarya</taxon>
        <taxon>Ascomycota</taxon>
        <taxon>Pezizomycotina</taxon>
        <taxon>Sordariomycetes</taxon>
        <taxon>Sordariomycetidae</taxon>
        <taxon>Diaporthales</taxon>
        <taxon>Cryphonectriaceae</taxon>
        <taxon>Cryphonectria-Endothia species complex</taxon>
        <taxon>Cryphonectria</taxon>
    </lineage>
</organism>
<dbReference type="AlphaFoldDB" id="A0A9P4XYF4"/>
<dbReference type="PRINTS" id="PR00465">
    <property type="entry name" value="EP450IV"/>
</dbReference>
<dbReference type="GO" id="GO:0005506">
    <property type="term" value="F:iron ion binding"/>
    <property type="evidence" value="ECO:0007669"/>
    <property type="project" value="InterPro"/>
</dbReference>
<dbReference type="GO" id="GO:0016705">
    <property type="term" value="F:oxidoreductase activity, acting on paired donors, with incorporation or reduction of molecular oxygen"/>
    <property type="evidence" value="ECO:0007669"/>
    <property type="project" value="InterPro"/>
</dbReference>
<feature type="transmembrane region" description="Helical" evidence="9">
    <location>
        <begin position="22"/>
        <end position="44"/>
    </location>
</feature>
<dbReference type="EMBL" id="MU032349">
    <property type="protein sequence ID" value="KAF3763196.1"/>
    <property type="molecule type" value="Genomic_DNA"/>
</dbReference>
<reference evidence="10" key="1">
    <citation type="journal article" date="2020" name="Phytopathology">
        <title>Genome sequence of the chestnut blight fungus Cryphonectria parasitica EP155: A fundamental resource for an archetypical invasive plant pathogen.</title>
        <authorList>
            <person name="Crouch J.A."/>
            <person name="Dawe A."/>
            <person name="Aerts A."/>
            <person name="Barry K."/>
            <person name="Churchill A.C.L."/>
            <person name="Grimwood J."/>
            <person name="Hillman B."/>
            <person name="Milgroom M.G."/>
            <person name="Pangilinan J."/>
            <person name="Smith M."/>
            <person name="Salamov A."/>
            <person name="Schmutz J."/>
            <person name="Yadav J."/>
            <person name="Grigoriev I.V."/>
            <person name="Nuss D."/>
        </authorList>
    </citation>
    <scope>NUCLEOTIDE SEQUENCE</scope>
    <source>
        <strain evidence="10">EP155</strain>
    </source>
</reference>
<comment type="similarity">
    <text evidence="2">Belongs to the cytochrome P450 family.</text>
</comment>
<keyword evidence="3 8" id="KW-0349">Heme</keyword>
<proteinExistence type="inferred from homology"/>
<keyword evidence="4 8" id="KW-0479">Metal-binding</keyword>
<dbReference type="RefSeq" id="XP_040774157.1">
    <property type="nucleotide sequence ID" value="XM_040918376.1"/>
</dbReference>
<comment type="caution">
    <text evidence="10">The sequence shown here is derived from an EMBL/GenBank/DDBJ whole genome shotgun (WGS) entry which is preliminary data.</text>
</comment>
<sequence>MGSNRTLFASGRGESAASPDDFQWIITAGLSSITAILVTFLAYLSYTPKVDKNSPAFTTDTLPFVGSWRFLTQKMDFWRDSVQKSKTGHFSFWLGKNHVVAVSGEAARKWYLDDRRLCSVRGVQLIGHGPDIGPPFKDIHNAKTPAGSTYFQRRLLELQKTEQLTKRLPAVTRDAHTAFAGLARRPTNIINPAAECYRIVIQQSTRVFCADELSDDPSIVDTIFGYLMILRSTSSLHLMAVPWLRLTSLAYWKRVYGRWGLHSIVAPMIKQRMSPGASRANDAVQTLIDLGDSQEHIIDFSISGIFVAGANAGYLTGAMLNVCAHFQDWQEKMYQELKSVAASYAKNKDVPLVEQLDSIPLAAWEESFPAMDMCYKEAIRLWVAFPMGRFNVSPNAIPIPGSSEVLPSGSFASYNTMDVHYNEKLYPNPKKFDPERFMEGREEFKKETYGFIGWGQGRHPCLGMRWAKMQQNIILGYALAMYRWIACDENGNPNVEFDRKTDVNAPAPNLARGLQCMFVPRNQN</sequence>
<dbReference type="InterPro" id="IPR002403">
    <property type="entry name" value="Cyt_P450_E_grp-IV"/>
</dbReference>
<evidence type="ECO:0000313" key="10">
    <source>
        <dbReference type="EMBL" id="KAF3763196.1"/>
    </source>
</evidence>
<dbReference type="InterPro" id="IPR036396">
    <property type="entry name" value="Cyt_P450_sf"/>
</dbReference>
<name>A0A9P4XYF4_CRYP1</name>
<dbReference type="PANTHER" id="PTHR24286:SF24">
    <property type="entry name" value="LANOSTEROL 14-ALPHA DEMETHYLASE"/>
    <property type="match status" value="1"/>
</dbReference>
<dbReference type="InterPro" id="IPR001128">
    <property type="entry name" value="Cyt_P450"/>
</dbReference>
<dbReference type="PANTHER" id="PTHR24286">
    <property type="entry name" value="CYTOCHROME P450 26"/>
    <property type="match status" value="1"/>
</dbReference>
<protein>
    <submittedName>
        <fullName evidence="10">Cytochrome P450</fullName>
    </submittedName>
</protein>
<feature type="binding site" description="axial binding residue" evidence="8">
    <location>
        <position position="461"/>
    </location>
    <ligand>
        <name>heme</name>
        <dbReference type="ChEBI" id="CHEBI:30413"/>
    </ligand>
    <ligandPart>
        <name>Fe</name>
        <dbReference type="ChEBI" id="CHEBI:18248"/>
    </ligandPart>
</feature>